<keyword evidence="1" id="KW-0175">Coiled coil</keyword>
<reference evidence="4 5" key="1">
    <citation type="journal article" date="2019" name="Int. J. Syst. Evol. Microbiol.">
        <title>The Global Catalogue of Microorganisms (GCM) 10K type strain sequencing project: providing services to taxonomists for standard genome sequencing and annotation.</title>
        <authorList>
            <consortium name="The Broad Institute Genomics Platform"/>
            <consortium name="The Broad Institute Genome Sequencing Center for Infectious Disease"/>
            <person name="Wu L."/>
            <person name="Ma J."/>
        </authorList>
    </citation>
    <scope>NUCLEOTIDE SEQUENCE [LARGE SCALE GENOMIC DNA]</scope>
    <source>
        <strain evidence="4 5">CGMCC 1.12285</strain>
    </source>
</reference>
<dbReference type="Pfam" id="PF05833">
    <property type="entry name" value="NFACT_N"/>
    <property type="match status" value="1"/>
</dbReference>
<feature type="domain" description="NFACT RNA-binding" evidence="3">
    <location>
        <begin position="505"/>
        <end position="621"/>
    </location>
</feature>
<dbReference type="GO" id="GO:0072344">
    <property type="term" value="P:rescue of stalled ribosome"/>
    <property type="evidence" value="ECO:0007669"/>
    <property type="project" value="UniProtKB-UniRule"/>
</dbReference>
<dbReference type="GO" id="GO:0043023">
    <property type="term" value="F:ribosomal large subunit binding"/>
    <property type="evidence" value="ECO:0007669"/>
    <property type="project" value="UniProtKB-UniRule"/>
</dbReference>
<dbReference type="EMBL" id="JBHUDH010000183">
    <property type="protein sequence ID" value="MFD1527342.1"/>
    <property type="molecule type" value="Genomic_DNA"/>
</dbReference>
<evidence type="ECO:0000313" key="5">
    <source>
        <dbReference type="Proteomes" id="UP001597111"/>
    </source>
</evidence>
<dbReference type="AlphaFoldDB" id="A0ABD6B8U9"/>
<feature type="coiled-coil region" evidence="1">
    <location>
        <begin position="316"/>
        <end position="357"/>
    </location>
</feature>
<evidence type="ECO:0000259" key="3">
    <source>
        <dbReference type="Pfam" id="PF05670"/>
    </source>
</evidence>
<keyword evidence="1" id="KW-0699">rRNA-binding</keyword>
<comment type="subunit">
    <text evidence="1">Associates with stalled 50S ribosomal subunits.</text>
</comment>
<dbReference type="PANTHER" id="PTHR15239:SF6">
    <property type="entry name" value="RIBOSOME QUALITY CONTROL COMPLEX SUBUNIT NEMF"/>
    <property type="match status" value="1"/>
</dbReference>
<keyword evidence="5" id="KW-1185">Reference proteome</keyword>
<dbReference type="Pfam" id="PF05670">
    <property type="entry name" value="NFACT-R_1"/>
    <property type="match status" value="1"/>
</dbReference>
<keyword evidence="1" id="KW-0648">Protein biosynthesis</keyword>
<keyword evidence="1" id="KW-0694">RNA-binding</keyword>
<dbReference type="InterPro" id="IPR008532">
    <property type="entry name" value="NFACT_RNA-bd"/>
</dbReference>
<organism evidence="4 5">
    <name type="scientific">Halolamina salina</name>
    <dbReference type="NCBI Taxonomy" id="1220023"/>
    <lineage>
        <taxon>Archaea</taxon>
        <taxon>Methanobacteriati</taxon>
        <taxon>Methanobacteriota</taxon>
        <taxon>Stenosarchaea group</taxon>
        <taxon>Halobacteria</taxon>
        <taxon>Halobacteriales</taxon>
        <taxon>Haloferacaceae</taxon>
    </lineage>
</organism>
<gene>
    <name evidence="1 4" type="primary">rqcH</name>
    <name evidence="4" type="ORF">ACFR9S_13735</name>
</gene>
<dbReference type="RefSeq" id="WP_379731744.1">
    <property type="nucleotide sequence ID" value="NZ_JBHSWZ010000136.1"/>
</dbReference>
<dbReference type="Gene3D" id="2.30.310.10">
    <property type="entry name" value="ibrinogen binding protein from staphylococcus aureus domain"/>
    <property type="match status" value="1"/>
</dbReference>
<dbReference type="HAMAP" id="MF_00844_A">
    <property type="entry name" value="RqcH_A"/>
    <property type="match status" value="1"/>
</dbReference>
<comment type="similarity">
    <text evidence="1">Belongs to the NEMF family.</text>
</comment>
<protein>
    <recommendedName>
        <fullName evidence="1">Archaeal Rqc2 homolog aRqcH</fullName>
        <shortName evidence="1">aRqcH</shortName>
    </recommendedName>
</protein>
<sequence>MEPKRELSSVDLAALATELSRYEGAKLDKAYLYDEDMLRLKLRDFDRGRVELLIEVGENKQAHVADPERVPDAPGRPPEFAMMLRNRIESADLVSVSQYEFDRILVFEFERPDQNTTLVVELFGDGNVAVLDGNGEVVRSLETVRLKSRTVAPGSPYEFPQSRLNPLEVDYDTLEARMEQSDTDVVRTVATQLNLGGFWGEELCRRAGVEKAMDIEEAGEEEYRAIHRELTDLAEALRGGQFDPRVYVELDEDGEDDEDRPLTERGRVVDVSPVVLEERSDLHSQAFDSFNPALEEYFYRLKEQAQREEEGGGRERPDFEAEIEKEKRIIEQQEQAIEGFEEEAEALRRKAEICYARYDLIDEVLSTIQQAREQDRPWDEIEETLAEGAEQGIPAAEAVVDVDGSEGTVTVEVDDERITLDATTGVEKNADRLYQEAKRVEGKKEGAREAIEDTRERLEAVKKRREEWEEEPEPEPEPDEEREDIDWLSRTEIPVRQPEHWYEEFRWFHTSDGYLVIGGRNADQNEALVKKYLNKHDRFFHTQAHGGPVTILKASGPSEPSSPVDWPESSLEEAAQFAVAYSSVWKDGRGAGDAYMVEPDQVSKTPESGEYLEKGGFAIRGEREYFRDMPSRVKVGITCDDETRVIGGPPSAIEPTAETTITLEPGKFAQNDAAVKCYREFKSRFADESFVRKIASADRIQEFLPPGGSDLVDV</sequence>
<dbReference type="GO" id="GO:0000049">
    <property type="term" value="F:tRNA binding"/>
    <property type="evidence" value="ECO:0007669"/>
    <property type="project" value="UniProtKB-UniRule"/>
</dbReference>
<evidence type="ECO:0000256" key="2">
    <source>
        <dbReference type="SAM" id="MobiDB-lite"/>
    </source>
</evidence>
<keyword evidence="1" id="KW-0820">tRNA-binding</keyword>
<dbReference type="NCBIfam" id="NF041120">
    <property type="entry name" value="RqcH_arch"/>
    <property type="match status" value="1"/>
</dbReference>
<dbReference type="Proteomes" id="UP001597111">
    <property type="component" value="Unassembled WGS sequence"/>
</dbReference>
<dbReference type="PANTHER" id="PTHR15239">
    <property type="entry name" value="NUCLEAR EXPORT MEDIATOR FACTOR NEMF"/>
    <property type="match status" value="1"/>
</dbReference>
<feature type="region of interest" description="Disordered" evidence="2">
    <location>
        <begin position="462"/>
        <end position="485"/>
    </location>
</feature>
<dbReference type="GO" id="GO:0019843">
    <property type="term" value="F:rRNA binding"/>
    <property type="evidence" value="ECO:0007669"/>
    <property type="project" value="UniProtKB-UniRule"/>
</dbReference>
<evidence type="ECO:0000313" key="4">
    <source>
        <dbReference type="EMBL" id="MFD1527342.1"/>
    </source>
</evidence>
<feature type="compositionally biased region" description="Acidic residues" evidence="2">
    <location>
        <begin position="468"/>
        <end position="485"/>
    </location>
</feature>
<evidence type="ECO:0000256" key="1">
    <source>
        <dbReference type="HAMAP-Rule" id="MF_00844"/>
    </source>
</evidence>
<proteinExistence type="inferred from homology"/>
<comment type="function">
    <text evidence="1">Probably part of the ribosome quality control system (RQC). May mediate the addition of alanine residues (Ala tailing) to incompletely synthesized nascent chains from stalled ribosomes, leading to their degradation.</text>
</comment>
<name>A0ABD6B8U9_9EURY</name>
<comment type="caution">
    <text evidence="4">The sequence shown here is derived from an EMBL/GenBank/DDBJ whole genome shotgun (WGS) entry which is preliminary data.</text>
</comment>
<accession>A0ABD6B8U9</accession>
<dbReference type="InterPro" id="IPR051608">
    <property type="entry name" value="RQC_Subunit_NEMF"/>
</dbReference>
<dbReference type="InterPro" id="IPR043681">
    <property type="entry name" value="RqcH_archaeal"/>
</dbReference>